<dbReference type="AlphaFoldDB" id="D9PMB6"/>
<evidence type="ECO:0000313" key="8">
    <source>
        <dbReference type="EMBL" id="EFK95292.1"/>
    </source>
</evidence>
<comment type="subcellular location">
    <subcellularLocation>
        <location evidence="1">Cell membrane</location>
        <topology evidence="1">Multi-pass membrane protein</topology>
    </subcellularLocation>
</comment>
<evidence type="ECO:0000256" key="6">
    <source>
        <dbReference type="SAM" id="Phobius"/>
    </source>
</evidence>
<evidence type="ECO:0000259" key="7">
    <source>
        <dbReference type="Pfam" id="PF02308"/>
    </source>
</evidence>
<organism evidence="8">
    <name type="scientific">sediment metagenome</name>
    <dbReference type="NCBI Taxonomy" id="749907"/>
    <lineage>
        <taxon>unclassified sequences</taxon>
        <taxon>metagenomes</taxon>
        <taxon>ecological metagenomes</taxon>
    </lineage>
</organism>
<dbReference type="InterPro" id="IPR003416">
    <property type="entry name" value="MgtC/SapB/SrpB/YhiD_fam"/>
</dbReference>
<sequence>MLNTLLQGKIINFVISLVMAILLGGVIGIERKLSNKAAGFRTMILICMGSALFTEIGVFISQLSGDHNTETIARVIGNIIAGIGFLGAGSIMKTHTSEKAGVEGLTTAAAIWMVAGIGLLIGLGYYLEASIATLFAFLVLITFSHLEKLIINIINYSKRK</sequence>
<evidence type="ECO:0000256" key="4">
    <source>
        <dbReference type="ARBA" id="ARBA00022989"/>
    </source>
</evidence>
<keyword evidence="2" id="KW-1003">Cell membrane</keyword>
<feature type="transmembrane region" description="Helical" evidence="6">
    <location>
        <begin position="131"/>
        <end position="151"/>
    </location>
</feature>
<keyword evidence="4 6" id="KW-1133">Transmembrane helix</keyword>
<dbReference type="PANTHER" id="PTHR33778">
    <property type="entry name" value="PROTEIN MGTC"/>
    <property type="match status" value="1"/>
</dbReference>
<proteinExistence type="predicted"/>
<dbReference type="PRINTS" id="PR01837">
    <property type="entry name" value="MGTCSAPBPROT"/>
</dbReference>
<evidence type="ECO:0000256" key="5">
    <source>
        <dbReference type="ARBA" id="ARBA00023136"/>
    </source>
</evidence>
<feature type="transmembrane region" description="Helical" evidence="6">
    <location>
        <begin position="40"/>
        <end position="60"/>
    </location>
</feature>
<dbReference type="PANTHER" id="PTHR33778:SF1">
    <property type="entry name" value="MAGNESIUM TRANSPORTER YHID-RELATED"/>
    <property type="match status" value="1"/>
</dbReference>
<feature type="transmembrane region" description="Helical" evidence="6">
    <location>
        <begin position="6"/>
        <end position="28"/>
    </location>
</feature>
<reference evidence="8" key="2">
    <citation type="journal article" date="2011" name="Microb. Ecol.">
        <title>Taxonomic and Functional Metagenomic Profiling of the Microbial Community in the Anoxic Sediment of a Sub-saline Shallow Lake (Laguna de Carrizo, Central Spain).</title>
        <authorList>
            <person name="Ferrer M."/>
            <person name="Guazzaroni M.E."/>
            <person name="Richter M."/>
            <person name="Garcia-Salamanca A."/>
            <person name="Yarza P."/>
            <person name="Suarez-Suarez A."/>
            <person name="Solano J."/>
            <person name="Alcaide M."/>
            <person name="van Dillewijn P."/>
            <person name="Molina-Henares M.A."/>
            <person name="Lopez-Cortes N."/>
            <person name="Al-Ramahi Y."/>
            <person name="Guerrero C."/>
            <person name="Acosta A."/>
            <person name="de Eugenio L.I."/>
            <person name="Martinez V."/>
            <person name="Marques S."/>
            <person name="Rojo F."/>
            <person name="Santero E."/>
            <person name="Genilloud O."/>
            <person name="Perez-Perez J."/>
            <person name="Rossello-Mora R."/>
            <person name="Ramos J.L."/>
        </authorList>
    </citation>
    <scope>NUCLEOTIDE SEQUENCE</scope>
</reference>
<accession>D9PMB6</accession>
<name>D9PMB6_9ZZZZ</name>
<keyword evidence="3 6" id="KW-0812">Transmembrane</keyword>
<gene>
    <name evidence="8" type="ORF">LDC_2694</name>
</gene>
<evidence type="ECO:0000256" key="2">
    <source>
        <dbReference type="ARBA" id="ARBA00022475"/>
    </source>
</evidence>
<dbReference type="InterPro" id="IPR049177">
    <property type="entry name" value="MgtC_SapB_SrpB_YhiD_N"/>
</dbReference>
<comment type="caution">
    <text evidence="8">The sequence shown here is derived from an EMBL/GenBank/DDBJ whole genome shotgun (WGS) entry which is preliminary data.</text>
</comment>
<protein>
    <submittedName>
        <fullName evidence="8">MgtC/SapB transporter</fullName>
    </submittedName>
</protein>
<feature type="transmembrane region" description="Helical" evidence="6">
    <location>
        <begin position="72"/>
        <end position="92"/>
    </location>
</feature>
<reference evidence="8" key="1">
    <citation type="submission" date="2010-07" db="EMBL/GenBank/DDBJ databases">
        <authorList>
            <consortium name="CONSOLIDER consortium CSD2007-00005"/>
            <person name="Guazzaroni M.-E."/>
            <person name="Richter M."/>
            <person name="Garcia-Salamanca A."/>
            <person name="Yarza P."/>
            <person name="Ferrer M."/>
        </authorList>
    </citation>
    <scope>NUCLEOTIDE SEQUENCE</scope>
</reference>
<feature type="transmembrane region" description="Helical" evidence="6">
    <location>
        <begin position="104"/>
        <end position="125"/>
    </location>
</feature>
<dbReference type="EMBL" id="ADZX01000814">
    <property type="protein sequence ID" value="EFK95292.1"/>
    <property type="molecule type" value="Genomic_DNA"/>
</dbReference>
<dbReference type="Pfam" id="PF02308">
    <property type="entry name" value="MgtC"/>
    <property type="match status" value="1"/>
</dbReference>
<evidence type="ECO:0000256" key="3">
    <source>
        <dbReference type="ARBA" id="ARBA00022692"/>
    </source>
</evidence>
<keyword evidence="5 6" id="KW-0472">Membrane</keyword>
<evidence type="ECO:0000256" key="1">
    <source>
        <dbReference type="ARBA" id="ARBA00004651"/>
    </source>
</evidence>
<dbReference type="GO" id="GO:0005886">
    <property type="term" value="C:plasma membrane"/>
    <property type="evidence" value="ECO:0007669"/>
    <property type="project" value="UniProtKB-SubCell"/>
</dbReference>
<feature type="domain" description="MgtC/SapB/SrpB/YhiD N-terminal" evidence="7">
    <location>
        <begin position="17"/>
        <end position="148"/>
    </location>
</feature>